<dbReference type="GO" id="GO:0003998">
    <property type="term" value="F:acylphosphatase activity"/>
    <property type="evidence" value="ECO:0007669"/>
    <property type="project" value="UniProtKB-EC"/>
</dbReference>
<comment type="similarity">
    <text evidence="1 6">Belongs to the acylphosphatase family.</text>
</comment>
<evidence type="ECO:0000256" key="1">
    <source>
        <dbReference type="ARBA" id="ARBA00005614"/>
    </source>
</evidence>
<evidence type="ECO:0000256" key="6">
    <source>
        <dbReference type="RuleBase" id="RU004168"/>
    </source>
</evidence>
<reference evidence="8 9" key="1">
    <citation type="submission" date="2014-02" db="EMBL/GenBank/DDBJ databases">
        <title>Kosmotoga genome sequencing.</title>
        <authorList>
            <person name="Pollo S.M."/>
            <person name="Charchuk R."/>
            <person name="Nesbo C.L."/>
        </authorList>
    </citation>
    <scope>NUCLEOTIDE SEQUENCE [LARGE SCALE GENOMIC DNA]</scope>
    <source>
        <strain evidence="8 9">S304</strain>
    </source>
</reference>
<accession>A0A176K1H8</accession>
<dbReference type="PROSITE" id="PS00151">
    <property type="entry name" value="ACYLPHOSPHATASE_2"/>
    <property type="match status" value="1"/>
</dbReference>
<evidence type="ECO:0000256" key="2">
    <source>
        <dbReference type="ARBA" id="ARBA00012150"/>
    </source>
</evidence>
<dbReference type="PANTHER" id="PTHR47268:SF4">
    <property type="entry name" value="ACYLPHOSPHATASE"/>
    <property type="match status" value="1"/>
</dbReference>
<dbReference type="PANTHER" id="PTHR47268">
    <property type="entry name" value="ACYLPHOSPHATASE"/>
    <property type="match status" value="1"/>
</dbReference>
<evidence type="ECO:0000313" key="9">
    <source>
        <dbReference type="Proteomes" id="UP000077339"/>
    </source>
</evidence>
<dbReference type="EC" id="3.6.1.7" evidence="2 4"/>
<evidence type="ECO:0000256" key="4">
    <source>
        <dbReference type="PROSITE-ProRule" id="PRU00520"/>
    </source>
</evidence>
<evidence type="ECO:0000256" key="5">
    <source>
        <dbReference type="RuleBase" id="RU000553"/>
    </source>
</evidence>
<dbReference type="PROSITE" id="PS51160">
    <property type="entry name" value="ACYLPHOSPHATASE_3"/>
    <property type="match status" value="1"/>
</dbReference>
<gene>
    <name evidence="8" type="ORF">AT15_08455</name>
</gene>
<dbReference type="InterPro" id="IPR017968">
    <property type="entry name" value="Acylphosphatase_CS"/>
</dbReference>
<proteinExistence type="inferred from homology"/>
<evidence type="ECO:0000313" key="8">
    <source>
        <dbReference type="EMBL" id="OAA30997.1"/>
    </source>
</evidence>
<dbReference type="Pfam" id="PF00708">
    <property type="entry name" value="Acylphosphatase"/>
    <property type="match status" value="1"/>
</dbReference>
<dbReference type="EMBL" id="JFHK01000005">
    <property type="protein sequence ID" value="OAA30997.1"/>
    <property type="molecule type" value="Genomic_DNA"/>
</dbReference>
<dbReference type="OrthoDB" id="9808093at2"/>
<dbReference type="InterPro" id="IPR036046">
    <property type="entry name" value="Acylphosphatase-like_dom_sf"/>
</dbReference>
<dbReference type="PROSITE" id="PS00150">
    <property type="entry name" value="ACYLPHOSPHATASE_1"/>
    <property type="match status" value="1"/>
</dbReference>
<sequence>MKTYHLLISGLVQGVGFRYFTFRRARKLGIKGYVRNTADGKVEIYASGPEERLEDFVTVVSRGPMYADVREVDKEELPYMPFDDFEIRP</sequence>
<evidence type="ECO:0000259" key="7">
    <source>
        <dbReference type="PROSITE" id="PS51160"/>
    </source>
</evidence>
<dbReference type="InterPro" id="IPR001792">
    <property type="entry name" value="Acylphosphatase-like_dom"/>
</dbReference>
<keyword evidence="4 5" id="KW-0378">Hydrolase</keyword>
<organism evidence="8 9">
    <name type="scientific">Kosmotoga arenicorallina S304</name>
    <dbReference type="NCBI Taxonomy" id="1453497"/>
    <lineage>
        <taxon>Bacteria</taxon>
        <taxon>Thermotogati</taxon>
        <taxon>Thermotogota</taxon>
        <taxon>Thermotogae</taxon>
        <taxon>Kosmotogales</taxon>
        <taxon>Kosmotogaceae</taxon>
        <taxon>Kosmotoga</taxon>
    </lineage>
</organism>
<feature type="active site" evidence="4">
    <location>
        <position position="36"/>
    </location>
</feature>
<feature type="active site" evidence="4">
    <location>
        <position position="18"/>
    </location>
</feature>
<dbReference type="Proteomes" id="UP000077339">
    <property type="component" value="Unassembled WGS sequence"/>
</dbReference>
<dbReference type="AlphaFoldDB" id="A0A176K1H8"/>
<comment type="caution">
    <text evidence="8">The sequence shown here is derived from an EMBL/GenBank/DDBJ whole genome shotgun (WGS) entry which is preliminary data.</text>
</comment>
<dbReference type="SUPFAM" id="SSF54975">
    <property type="entry name" value="Acylphosphatase/BLUF domain-like"/>
    <property type="match status" value="1"/>
</dbReference>
<dbReference type="RefSeq" id="WP_068346745.1">
    <property type="nucleotide sequence ID" value="NZ_JFHK01000005.1"/>
</dbReference>
<name>A0A176K1H8_9BACT</name>
<feature type="domain" description="Acylphosphatase-like" evidence="7">
    <location>
        <begin position="3"/>
        <end position="89"/>
    </location>
</feature>
<keyword evidence="9" id="KW-1185">Reference proteome</keyword>
<protein>
    <recommendedName>
        <fullName evidence="2 4">Acylphosphatase</fullName>
        <ecNumber evidence="2 4">3.6.1.7</ecNumber>
    </recommendedName>
</protein>
<comment type="catalytic activity">
    <reaction evidence="3 4 5">
        <text>an acyl phosphate + H2O = a carboxylate + phosphate + H(+)</text>
        <dbReference type="Rhea" id="RHEA:14965"/>
        <dbReference type="ChEBI" id="CHEBI:15377"/>
        <dbReference type="ChEBI" id="CHEBI:15378"/>
        <dbReference type="ChEBI" id="CHEBI:29067"/>
        <dbReference type="ChEBI" id="CHEBI:43474"/>
        <dbReference type="ChEBI" id="CHEBI:59918"/>
        <dbReference type="EC" id="3.6.1.7"/>
    </reaction>
</comment>
<dbReference type="STRING" id="1453497.AT15_08455"/>
<evidence type="ECO:0000256" key="3">
    <source>
        <dbReference type="ARBA" id="ARBA00047645"/>
    </source>
</evidence>
<dbReference type="Gene3D" id="3.30.70.100">
    <property type="match status" value="1"/>
</dbReference>
<dbReference type="PRINTS" id="PR00112">
    <property type="entry name" value="ACYLPHPHTASE"/>
</dbReference>
<dbReference type="InterPro" id="IPR020456">
    <property type="entry name" value="Acylphosphatase"/>
</dbReference>
<dbReference type="PATRIC" id="fig|1453497.3.peg.1675"/>